<dbReference type="AlphaFoldDB" id="A0A524RLQ7"/>
<dbReference type="InterPro" id="IPR027417">
    <property type="entry name" value="P-loop_NTPase"/>
</dbReference>
<protein>
    <submittedName>
        <fullName evidence="2">ATP-binding protein</fullName>
    </submittedName>
</protein>
<dbReference type="InterPro" id="IPR003959">
    <property type="entry name" value="ATPase_AAA_core"/>
</dbReference>
<sequence>MLIEFSVENFKSIKDEARLSLVAGPGKEHRDTHIIMPEMNQGVRPTPLLRSAAIYGANAAGKSNLIEALQNMQRIILEPVGDSLPVKPFLFNPGTRNKPTIFEIVGIVDCMQFQYGFSATSEFIIQEWLYAWPRGRVQVWFERTGAAESEVVECKFGDKLTGNKKTWQSATRPNALLLSTAFNLNSKQLTPIFEWFKTKLHIGKFQAWTDGFSEKWYKDDCKKKEMIQFLRSADLAIDDLRFEKKDFPLEMLPDNIPSEVKNQMKEIYSSTKITNIYLKHNTGHGNPVDLKLEEESEGTQKIFGLAGPWSHTLDKGHMIVFDELNEHLHPKLVKFLVNLFHDFNTKDAQLIFSTHDTSILSEDVFRRDQIWFCERNLRQETRLFPLTEFKRPHRVENLARSYLTGRYGALPYVTTPENGQEVDL</sequence>
<gene>
    <name evidence="2" type="ORF">ERJ67_10085</name>
</gene>
<dbReference type="EMBL" id="SRMO01000084">
    <property type="protein sequence ID" value="TGG91014.1"/>
    <property type="molecule type" value="Genomic_DNA"/>
</dbReference>
<dbReference type="GO" id="GO:0016887">
    <property type="term" value="F:ATP hydrolysis activity"/>
    <property type="evidence" value="ECO:0007669"/>
    <property type="project" value="InterPro"/>
</dbReference>
<organism evidence="2 3">
    <name type="scientific">Aphanocapsa feldmannii 277cV</name>
    <dbReference type="NCBI Taxonomy" id="2507553"/>
    <lineage>
        <taxon>Bacteria</taxon>
        <taxon>Bacillati</taxon>
        <taxon>Cyanobacteriota</taxon>
        <taxon>Cyanophyceae</taxon>
        <taxon>Oscillatoriophycideae</taxon>
        <taxon>Chroococcales</taxon>
        <taxon>Microcystaceae</taxon>
        <taxon>Aphanocapsa</taxon>
    </lineage>
</organism>
<keyword evidence="2" id="KW-0067">ATP-binding</keyword>
<dbReference type="Pfam" id="PF13304">
    <property type="entry name" value="AAA_21"/>
    <property type="match status" value="1"/>
</dbReference>
<dbReference type="GO" id="GO:0005524">
    <property type="term" value="F:ATP binding"/>
    <property type="evidence" value="ECO:0007669"/>
    <property type="project" value="UniProtKB-KW"/>
</dbReference>
<reference evidence="2 3" key="1">
    <citation type="journal article" date="2019" name="mSystems">
        <title>Life at home and on the roam: Genomic adaptions reflect the dual lifestyle of an intracellular, facultative symbiont.</title>
        <authorList>
            <person name="Burgsdorf I."/>
        </authorList>
    </citation>
    <scope>NUCLEOTIDE SEQUENCE [LARGE SCALE GENOMIC DNA]</scope>
    <source>
        <strain evidence="2">277cV</strain>
    </source>
</reference>
<dbReference type="Proteomes" id="UP000317990">
    <property type="component" value="Unassembled WGS sequence"/>
</dbReference>
<evidence type="ECO:0000313" key="3">
    <source>
        <dbReference type="Proteomes" id="UP000317990"/>
    </source>
</evidence>
<dbReference type="PANTHER" id="PTHR40396">
    <property type="entry name" value="ATPASE-LIKE PROTEIN"/>
    <property type="match status" value="1"/>
</dbReference>
<evidence type="ECO:0000259" key="1">
    <source>
        <dbReference type="Pfam" id="PF13304"/>
    </source>
</evidence>
<dbReference type="SUPFAM" id="SSF52540">
    <property type="entry name" value="P-loop containing nucleoside triphosphate hydrolases"/>
    <property type="match status" value="1"/>
</dbReference>
<accession>A0A524RLQ7</accession>
<comment type="caution">
    <text evidence="2">The sequence shown here is derived from an EMBL/GenBank/DDBJ whole genome shotgun (WGS) entry which is preliminary data.</text>
</comment>
<feature type="domain" description="ATPase AAA-type core" evidence="1">
    <location>
        <begin position="52"/>
        <end position="361"/>
    </location>
</feature>
<dbReference type="Gene3D" id="3.40.50.300">
    <property type="entry name" value="P-loop containing nucleotide triphosphate hydrolases"/>
    <property type="match status" value="1"/>
</dbReference>
<evidence type="ECO:0000313" key="2">
    <source>
        <dbReference type="EMBL" id="TGG91014.1"/>
    </source>
</evidence>
<name>A0A524RLQ7_9CHRO</name>
<dbReference type="PANTHER" id="PTHR40396:SF1">
    <property type="entry name" value="ATPASE AAA-TYPE CORE DOMAIN-CONTAINING PROTEIN"/>
    <property type="match status" value="1"/>
</dbReference>
<proteinExistence type="predicted"/>
<keyword evidence="2" id="KW-0547">Nucleotide-binding</keyword>